<keyword evidence="2" id="KW-1185">Reference proteome</keyword>
<gene>
    <name evidence="1" type="ORF">HIM_08487</name>
</gene>
<dbReference type="EMBL" id="KQ030552">
    <property type="protein sequence ID" value="KJZ72114.1"/>
    <property type="molecule type" value="Genomic_DNA"/>
</dbReference>
<dbReference type="Proteomes" id="UP000054481">
    <property type="component" value="Unassembled WGS sequence"/>
</dbReference>
<accession>A0A0F8A3N0</accession>
<dbReference type="OrthoDB" id="6692864at2759"/>
<evidence type="ECO:0000313" key="2">
    <source>
        <dbReference type="Proteomes" id="UP000054481"/>
    </source>
</evidence>
<reference evidence="1 2" key="1">
    <citation type="journal article" date="2014" name="Genome Biol. Evol.">
        <title>Comparative genomics and transcriptomics analyses reveal divergent lifestyle features of nematode endoparasitic fungus Hirsutella minnesotensis.</title>
        <authorList>
            <person name="Lai Y."/>
            <person name="Liu K."/>
            <person name="Zhang X."/>
            <person name="Zhang X."/>
            <person name="Li K."/>
            <person name="Wang N."/>
            <person name="Shu C."/>
            <person name="Wu Y."/>
            <person name="Wang C."/>
            <person name="Bushley K.E."/>
            <person name="Xiang M."/>
            <person name="Liu X."/>
        </authorList>
    </citation>
    <scope>NUCLEOTIDE SEQUENCE [LARGE SCALE GENOMIC DNA]</scope>
    <source>
        <strain evidence="1 2">3608</strain>
    </source>
</reference>
<evidence type="ECO:0000313" key="1">
    <source>
        <dbReference type="EMBL" id="KJZ72114.1"/>
    </source>
</evidence>
<sequence>MQSEGKWQHIVIRLKRALSLLGRLSPAPWLIRVGFQLVPRVYQLRDWFDVNAWCQDQTKNRLQVPSRHQEPDTTHYMIMEDMGSDKVMEEALLWVSGDSLQVIAAGR</sequence>
<organism evidence="1 2">
    <name type="scientific">Hirsutella minnesotensis 3608</name>
    <dbReference type="NCBI Taxonomy" id="1043627"/>
    <lineage>
        <taxon>Eukaryota</taxon>
        <taxon>Fungi</taxon>
        <taxon>Dikarya</taxon>
        <taxon>Ascomycota</taxon>
        <taxon>Pezizomycotina</taxon>
        <taxon>Sordariomycetes</taxon>
        <taxon>Hypocreomycetidae</taxon>
        <taxon>Hypocreales</taxon>
        <taxon>Ophiocordycipitaceae</taxon>
        <taxon>Hirsutella</taxon>
    </lineage>
</organism>
<proteinExistence type="predicted"/>
<protein>
    <submittedName>
        <fullName evidence="1">Uncharacterized protein</fullName>
    </submittedName>
</protein>
<name>A0A0F8A3N0_9HYPO</name>
<dbReference type="AlphaFoldDB" id="A0A0F8A3N0"/>